<evidence type="ECO:0000313" key="2">
    <source>
        <dbReference type="Proteomes" id="UP001187415"/>
    </source>
</evidence>
<protein>
    <submittedName>
        <fullName evidence="1">Uncharacterized protein</fullName>
    </submittedName>
</protein>
<sequence length="80" mass="8972">MGSEKSWNRVANGTPAQWLLIQTGEKSETNEGFHCFVERGYEVLTEKQDEFSAALPDSYLADNPPSLHVQVEMPYRLIGG</sequence>
<proteinExistence type="predicted"/>
<dbReference type="AlphaFoldDB" id="A0AA88MK13"/>
<accession>A0AA88MK13</accession>
<evidence type="ECO:0000313" key="1">
    <source>
        <dbReference type="EMBL" id="KAK2839628.1"/>
    </source>
</evidence>
<comment type="caution">
    <text evidence="1">The sequence shown here is derived from an EMBL/GenBank/DDBJ whole genome shotgun (WGS) entry which is preliminary data.</text>
</comment>
<keyword evidence="2" id="KW-1185">Reference proteome</keyword>
<organism evidence="1 2">
    <name type="scientific">Channa striata</name>
    <name type="common">Snakehead murrel</name>
    <name type="synonym">Ophicephalus striatus</name>
    <dbReference type="NCBI Taxonomy" id="64152"/>
    <lineage>
        <taxon>Eukaryota</taxon>
        <taxon>Metazoa</taxon>
        <taxon>Chordata</taxon>
        <taxon>Craniata</taxon>
        <taxon>Vertebrata</taxon>
        <taxon>Euteleostomi</taxon>
        <taxon>Actinopterygii</taxon>
        <taxon>Neopterygii</taxon>
        <taxon>Teleostei</taxon>
        <taxon>Neoteleostei</taxon>
        <taxon>Acanthomorphata</taxon>
        <taxon>Anabantaria</taxon>
        <taxon>Anabantiformes</taxon>
        <taxon>Channoidei</taxon>
        <taxon>Channidae</taxon>
        <taxon>Channa</taxon>
    </lineage>
</organism>
<name>A0AA88MK13_CHASR</name>
<dbReference type="EMBL" id="JAUPFM010000010">
    <property type="protein sequence ID" value="KAK2839628.1"/>
    <property type="molecule type" value="Genomic_DNA"/>
</dbReference>
<reference evidence="1" key="1">
    <citation type="submission" date="2023-07" db="EMBL/GenBank/DDBJ databases">
        <title>Chromosome-level Genome Assembly of Striped Snakehead (Channa striata).</title>
        <authorList>
            <person name="Liu H."/>
        </authorList>
    </citation>
    <scope>NUCLEOTIDE SEQUENCE</scope>
    <source>
        <strain evidence="1">Gz</strain>
        <tissue evidence="1">Muscle</tissue>
    </source>
</reference>
<dbReference type="Proteomes" id="UP001187415">
    <property type="component" value="Unassembled WGS sequence"/>
</dbReference>
<gene>
    <name evidence="1" type="ORF">Q5P01_013368</name>
</gene>